<dbReference type="InterPro" id="IPR036396">
    <property type="entry name" value="Cyt_P450_sf"/>
</dbReference>
<evidence type="ECO:0000256" key="5">
    <source>
        <dbReference type="ARBA" id="ARBA00023004"/>
    </source>
</evidence>
<dbReference type="FunFam" id="1.10.630.10:FF:000018">
    <property type="entry name" value="Cytochrome P450 monooxygenase"/>
    <property type="match status" value="1"/>
</dbReference>
<keyword evidence="4" id="KW-0560">Oxidoreductase</keyword>
<dbReference type="EMBL" id="CAFBMH010000029">
    <property type="protein sequence ID" value="CAB4904483.1"/>
    <property type="molecule type" value="Genomic_DNA"/>
</dbReference>
<dbReference type="GO" id="GO:0036199">
    <property type="term" value="F:cholest-4-en-3-one 26-monooxygenase activity"/>
    <property type="evidence" value="ECO:0007669"/>
    <property type="project" value="TreeGrafter"/>
</dbReference>
<dbReference type="SUPFAM" id="SSF48264">
    <property type="entry name" value="Cytochrome P450"/>
    <property type="match status" value="1"/>
</dbReference>
<protein>
    <submittedName>
        <fullName evidence="9">Unannotated protein</fullName>
    </submittedName>
</protein>
<accession>A0A6J7MFN7</accession>
<evidence type="ECO:0000313" key="7">
    <source>
        <dbReference type="EMBL" id="CAB4827873.1"/>
    </source>
</evidence>
<dbReference type="Gene3D" id="1.10.630.10">
    <property type="entry name" value="Cytochrome P450"/>
    <property type="match status" value="1"/>
</dbReference>
<name>A0A6J7MFN7_9ZZZZ</name>
<dbReference type="EMBL" id="CAFABA010000038">
    <property type="protein sequence ID" value="CAB4827873.1"/>
    <property type="molecule type" value="Genomic_DNA"/>
</dbReference>
<evidence type="ECO:0000313" key="8">
    <source>
        <dbReference type="EMBL" id="CAB4904483.1"/>
    </source>
</evidence>
<evidence type="ECO:0000256" key="1">
    <source>
        <dbReference type="ARBA" id="ARBA00010617"/>
    </source>
</evidence>
<evidence type="ECO:0000256" key="2">
    <source>
        <dbReference type="ARBA" id="ARBA00022617"/>
    </source>
</evidence>
<dbReference type="InterPro" id="IPR002397">
    <property type="entry name" value="Cyt_P450_B"/>
</dbReference>
<evidence type="ECO:0000256" key="4">
    <source>
        <dbReference type="ARBA" id="ARBA00023002"/>
    </source>
</evidence>
<organism evidence="9">
    <name type="scientific">freshwater metagenome</name>
    <dbReference type="NCBI Taxonomy" id="449393"/>
    <lineage>
        <taxon>unclassified sequences</taxon>
        <taxon>metagenomes</taxon>
        <taxon>ecological metagenomes</taxon>
    </lineage>
</organism>
<gene>
    <name evidence="7" type="ORF">UFOPK3139_01159</name>
    <name evidence="8" type="ORF">UFOPK3543_01056</name>
    <name evidence="9" type="ORF">UFOPK3967_00288</name>
</gene>
<evidence type="ECO:0000313" key="9">
    <source>
        <dbReference type="EMBL" id="CAB4979831.1"/>
    </source>
</evidence>
<evidence type="ECO:0000256" key="3">
    <source>
        <dbReference type="ARBA" id="ARBA00022723"/>
    </source>
</evidence>
<sequence>MSASTIDQINIYDPDNYVEAPPHAAFERLRREHPVWRQEMPDGTWYWAVLKHADVVHVSKNPVLFSAQTGSVVLEDGTPESLATAANMLLSMDPPRHTAFRRPMAPQFKPRVIAGMEPRIRSICRQIMVEAAQKGTVEFVHEVTSKLPSQVIGELMGLPAEDWDQLQQWAEMNTSSQDPDIGGDADSSYRQAGNGLSEMGLYGYQWAMKRRNEEPREDLTSLILETEFSGKYMTEAEFATFFVQLVTAGNDTTKSMLSGGLAALLDHPEQLAALRADHAKIPGAVEEILRWANPLHYFRRTLTADTELRGVEMKAGEKVAMIYTSANRDEDVFENPHAFDITRDPNPHLAFGVAEHFCLGVHLARLEGRVFIEEFLKTFRDYRVIGEPKRIRSNLNNAMKEMHMALTLA</sequence>
<dbReference type="InterPro" id="IPR001128">
    <property type="entry name" value="Cyt_P450"/>
</dbReference>
<dbReference type="GO" id="GO:0008395">
    <property type="term" value="F:steroid hydroxylase activity"/>
    <property type="evidence" value="ECO:0007669"/>
    <property type="project" value="TreeGrafter"/>
</dbReference>
<reference evidence="9" key="1">
    <citation type="submission" date="2020-05" db="EMBL/GenBank/DDBJ databases">
        <authorList>
            <person name="Chiriac C."/>
            <person name="Salcher M."/>
            <person name="Ghai R."/>
            <person name="Kavagutti S V."/>
        </authorList>
    </citation>
    <scope>NUCLEOTIDE SEQUENCE</scope>
</reference>
<dbReference type="PRINTS" id="PR00385">
    <property type="entry name" value="P450"/>
</dbReference>
<dbReference type="PANTHER" id="PTHR46696">
    <property type="entry name" value="P450, PUTATIVE (EUROFUNG)-RELATED"/>
    <property type="match status" value="1"/>
</dbReference>
<keyword evidence="6" id="KW-0503">Monooxygenase</keyword>
<dbReference type="EMBL" id="CAFBOS010000010">
    <property type="protein sequence ID" value="CAB4979831.1"/>
    <property type="molecule type" value="Genomic_DNA"/>
</dbReference>
<dbReference type="GO" id="GO:0005506">
    <property type="term" value="F:iron ion binding"/>
    <property type="evidence" value="ECO:0007669"/>
    <property type="project" value="InterPro"/>
</dbReference>
<dbReference type="PRINTS" id="PR00359">
    <property type="entry name" value="BP450"/>
</dbReference>
<dbReference type="GO" id="GO:0006707">
    <property type="term" value="P:cholesterol catabolic process"/>
    <property type="evidence" value="ECO:0007669"/>
    <property type="project" value="TreeGrafter"/>
</dbReference>
<dbReference type="PANTHER" id="PTHR46696:SF4">
    <property type="entry name" value="BIOTIN BIOSYNTHESIS CYTOCHROME P450"/>
    <property type="match status" value="1"/>
</dbReference>
<evidence type="ECO:0000256" key="6">
    <source>
        <dbReference type="ARBA" id="ARBA00023033"/>
    </source>
</evidence>
<comment type="similarity">
    <text evidence="1">Belongs to the cytochrome P450 family.</text>
</comment>
<dbReference type="CDD" id="cd11033">
    <property type="entry name" value="CYP142-like"/>
    <property type="match status" value="1"/>
</dbReference>
<proteinExistence type="inferred from homology"/>
<keyword evidence="5" id="KW-0408">Iron</keyword>
<dbReference type="Pfam" id="PF00067">
    <property type="entry name" value="p450"/>
    <property type="match status" value="1"/>
</dbReference>
<keyword evidence="3" id="KW-0479">Metal-binding</keyword>
<dbReference type="AlphaFoldDB" id="A0A6J7MFN7"/>
<keyword evidence="2" id="KW-0349">Heme</keyword>
<dbReference type="GO" id="GO:0020037">
    <property type="term" value="F:heme binding"/>
    <property type="evidence" value="ECO:0007669"/>
    <property type="project" value="InterPro"/>
</dbReference>